<keyword evidence="2" id="KW-0812">Transmembrane</keyword>
<accession>A0A164Y4S7</accession>
<proteinExistence type="predicted"/>
<evidence type="ECO:0000256" key="1">
    <source>
        <dbReference type="SAM" id="MobiDB-lite"/>
    </source>
</evidence>
<name>A0A164Y4S7_9AGAM</name>
<protein>
    <recommendedName>
        <fullName evidence="5">MARVEL domain-containing protein</fullName>
    </recommendedName>
</protein>
<feature type="transmembrane region" description="Helical" evidence="2">
    <location>
        <begin position="89"/>
        <end position="109"/>
    </location>
</feature>
<evidence type="ECO:0008006" key="5">
    <source>
        <dbReference type="Google" id="ProtNLM"/>
    </source>
</evidence>
<evidence type="ECO:0000313" key="3">
    <source>
        <dbReference type="EMBL" id="KZS96576.1"/>
    </source>
</evidence>
<gene>
    <name evidence="3" type="ORF">SISNIDRAFT_438263</name>
</gene>
<dbReference type="AlphaFoldDB" id="A0A164Y4S7"/>
<keyword evidence="2" id="KW-0472">Membrane</keyword>
<dbReference type="OrthoDB" id="2501127at2759"/>
<feature type="compositionally biased region" description="Basic and acidic residues" evidence="1">
    <location>
        <begin position="198"/>
        <end position="211"/>
    </location>
</feature>
<sequence>MANRVSLTTLRIHLYILLFLFSVILMGISAGRLHYTTHIPRGDPLNGGKNFFDPIVPELLVTAILLVVASASFLWIVWQKVEMEFMTRLWFEIAVLSVLWVMLTVGQSIATSIWPNLTWCIKFTACQVIQAMIAFAWFSWAWLTLLIFISLRFAIINQAWWEHIHGWNTFDDGNWRESISGVSGARSGYASGGNVLGRAEDGDGMSERGDQSRSWMGIGRRSGPRASTVPRVSVAAE</sequence>
<evidence type="ECO:0000256" key="2">
    <source>
        <dbReference type="SAM" id="Phobius"/>
    </source>
</evidence>
<feature type="region of interest" description="Disordered" evidence="1">
    <location>
        <begin position="197"/>
        <end position="237"/>
    </location>
</feature>
<feature type="transmembrane region" description="Helical" evidence="2">
    <location>
        <begin position="129"/>
        <end position="151"/>
    </location>
</feature>
<keyword evidence="2" id="KW-1133">Transmembrane helix</keyword>
<feature type="transmembrane region" description="Helical" evidence="2">
    <location>
        <begin position="12"/>
        <end position="35"/>
    </location>
</feature>
<dbReference type="Proteomes" id="UP000076722">
    <property type="component" value="Unassembled WGS sequence"/>
</dbReference>
<dbReference type="STRING" id="1314777.A0A164Y4S7"/>
<feature type="transmembrane region" description="Helical" evidence="2">
    <location>
        <begin position="55"/>
        <end position="77"/>
    </location>
</feature>
<reference evidence="3 4" key="1">
    <citation type="journal article" date="2016" name="Mol. Biol. Evol.">
        <title>Comparative Genomics of Early-Diverging Mushroom-Forming Fungi Provides Insights into the Origins of Lignocellulose Decay Capabilities.</title>
        <authorList>
            <person name="Nagy L.G."/>
            <person name="Riley R."/>
            <person name="Tritt A."/>
            <person name="Adam C."/>
            <person name="Daum C."/>
            <person name="Floudas D."/>
            <person name="Sun H."/>
            <person name="Yadav J.S."/>
            <person name="Pangilinan J."/>
            <person name="Larsson K.H."/>
            <person name="Matsuura K."/>
            <person name="Barry K."/>
            <person name="Labutti K."/>
            <person name="Kuo R."/>
            <person name="Ohm R.A."/>
            <person name="Bhattacharya S.S."/>
            <person name="Shirouzu T."/>
            <person name="Yoshinaga Y."/>
            <person name="Martin F.M."/>
            <person name="Grigoriev I.V."/>
            <person name="Hibbett D.S."/>
        </authorList>
    </citation>
    <scope>NUCLEOTIDE SEQUENCE [LARGE SCALE GENOMIC DNA]</scope>
    <source>
        <strain evidence="3 4">HHB9708</strain>
    </source>
</reference>
<keyword evidence="4" id="KW-1185">Reference proteome</keyword>
<organism evidence="3 4">
    <name type="scientific">Sistotremastrum niveocremeum HHB9708</name>
    <dbReference type="NCBI Taxonomy" id="1314777"/>
    <lineage>
        <taxon>Eukaryota</taxon>
        <taxon>Fungi</taxon>
        <taxon>Dikarya</taxon>
        <taxon>Basidiomycota</taxon>
        <taxon>Agaricomycotina</taxon>
        <taxon>Agaricomycetes</taxon>
        <taxon>Sistotremastrales</taxon>
        <taxon>Sistotremastraceae</taxon>
        <taxon>Sertulicium</taxon>
        <taxon>Sertulicium niveocremeum</taxon>
    </lineage>
</organism>
<dbReference type="EMBL" id="KV419399">
    <property type="protein sequence ID" value="KZS96576.1"/>
    <property type="molecule type" value="Genomic_DNA"/>
</dbReference>
<evidence type="ECO:0000313" key="4">
    <source>
        <dbReference type="Proteomes" id="UP000076722"/>
    </source>
</evidence>